<dbReference type="eggNOG" id="COG3039">
    <property type="taxonomic scope" value="Bacteria"/>
</dbReference>
<dbReference type="AlphaFoldDB" id="G2I1E3"/>
<feature type="region of interest" description="Disordered" evidence="1">
    <location>
        <begin position="60"/>
        <end position="86"/>
    </location>
</feature>
<sequence>MSGQILDGMPVAAPKQRNTHGEKAALRKGRIPEGWEDRSARLAHKDRHVRWTLEFMKATRQEDRPRASLSRSLTTDRMFPSIESVG</sequence>
<feature type="region of interest" description="Disordered" evidence="1">
    <location>
        <begin position="1"/>
        <end position="25"/>
    </location>
</feature>
<accession>G2I1E3</accession>
<dbReference type="EMBL" id="AP012159">
    <property type="protein sequence ID" value="BAK84751.1"/>
    <property type="molecule type" value="Genomic_DNA"/>
</dbReference>
<proteinExistence type="predicted"/>
<evidence type="ECO:0000313" key="2">
    <source>
        <dbReference type="EMBL" id="BAK84751.1"/>
    </source>
</evidence>
<dbReference type="STRING" id="634177.GLX_23390"/>
<dbReference type="KEGG" id="gxy:GLX_23390"/>
<protein>
    <submittedName>
        <fullName evidence="2">Transposase</fullName>
    </submittedName>
</protein>
<reference evidence="3" key="1">
    <citation type="journal article" date="2011" name="J. Bacteriol.">
        <title>Complete genome sequence of NBRC 3288, a unique cellulose-nonproducing strain of Gluconacetobacter xylinus isolated from vinegar.</title>
        <authorList>
            <person name="Ogino H."/>
            <person name="Azuma Y."/>
            <person name="Hosoyama A."/>
            <person name="Nakazawa H."/>
            <person name="Matsutani M."/>
            <person name="Hasegawa A."/>
            <person name="Otsuyama K."/>
            <person name="Matsushita K."/>
            <person name="Fujita N."/>
            <person name="Shirai M."/>
        </authorList>
    </citation>
    <scope>NUCLEOTIDE SEQUENCE [LARGE SCALE GENOMIC DNA]</scope>
    <source>
        <strain evidence="3">NBRC 3288 / BCRC 11682 / LMG 1693</strain>
    </source>
</reference>
<evidence type="ECO:0000256" key="1">
    <source>
        <dbReference type="SAM" id="MobiDB-lite"/>
    </source>
</evidence>
<gene>
    <name evidence="2" type="ordered locus">GLX_23390</name>
</gene>
<evidence type="ECO:0000313" key="3">
    <source>
        <dbReference type="Proteomes" id="UP000009044"/>
    </source>
</evidence>
<dbReference type="Proteomes" id="UP000009044">
    <property type="component" value="Chromosome"/>
</dbReference>
<dbReference type="PATRIC" id="fig|634177.7.peg.2615"/>
<dbReference type="HOGENOM" id="CLU_2493835_0_0_5"/>
<organism evidence="2 3">
    <name type="scientific">Komagataeibacter medellinensis (strain NBRC 3288 / BCRC 11682 / LMG 1693 / Kondo 51)</name>
    <name type="common">Gluconacetobacter medellinensis</name>
    <dbReference type="NCBI Taxonomy" id="634177"/>
    <lineage>
        <taxon>Bacteria</taxon>
        <taxon>Pseudomonadati</taxon>
        <taxon>Pseudomonadota</taxon>
        <taxon>Alphaproteobacteria</taxon>
        <taxon>Acetobacterales</taxon>
        <taxon>Acetobacteraceae</taxon>
        <taxon>Komagataeibacter</taxon>
    </lineage>
</organism>
<name>G2I1E3_KOMMN</name>